<organism evidence="1 2">
    <name type="scientific">Pelagomonas calceolata</name>
    <dbReference type="NCBI Taxonomy" id="35677"/>
    <lineage>
        <taxon>Eukaryota</taxon>
        <taxon>Sar</taxon>
        <taxon>Stramenopiles</taxon>
        <taxon>Ochrophyta</taxon>
        <taxon>Pelagophyceae</taxon>
        <taxon>Pelagomonadales</taxon>
        <taxon>Pelagomonadaceae</taxon>
        <taxon>Pelagomonas</taxon>
    </lineage>
</organism>
<dbReference type="Proteomes" id="UP000789595">
    <property type="component" value="Unassembled WGS sequence"/>
</dbReference>
<dbReference type="EMBL" id="CAKKNE010000004">
    <property type="protein sequence ID" value="CAH0374742.1"/>
    <property type="molecule type" value="Genomic_DNA"/>
</dbReference>
<accession>A0A8J2SVP5</accession>
<proteinExistence type="predicted"/>
<name>A0A8J2SVP5_9STRA</name>
<sequence length="110" mass="11795">MFVQVPTGTSVLDAGAKLFAGRPDVWDTFQWRKATCGLAAVSGKPGFFECTKTPADVGMAAYKAHINATYSKIITADDVARMHAEIEGSKENAPPAAKKAKYLKMLSEAK</sequence>
<comment type="caution">
    <text evidence="1">The sequence shown here is derived from an EMBL/GenBank/DDBJ whole genome shotgun (WGS) entry which is preliminary data.</text>
</comment>
<gene>
    <name evidence="1" type="ORF">PECAL_4P20420</name>
</gene>
<evidence type="ECO:0000313" key="2">
    <source>
        <dbReference type="Proteomes" id="UP000789595"/>
    </source>
</evidence>
<evidence type="ECO:0000313" key="1">
    <source>
        <dbReference type="EMBL" id="CAH0374742.1"/>
    </source>
</evidence>
<reference evidence="1" key="1">
    <citation type="submission" date="2021-11" db="EMBL/GenBank/DDBJ databases">
        <authorList>
            <consortium name="Genoscope - CEA"/>
            <person name="William W."/>
        </authorList>
    </citation>
    <scope>NUCLEOTIDE SEQUENCE</scope>
</reference>
<keyword evidence="2" id="KW-1185">Reference proteome</keyword>
<protein>
    <submittedName>
        <fullName evidence="1">Uncharacterized protein</fullName>
    </submittedName>
</protein>
<dbReference type="AlphaFoldDB" id="A0A8J2SVP5"/>